<sequence length="119" mass="13884">MIEAMLNVENNQDITQMRRISSKKNQKIFTRQKFIAEAPDHKYLMFEAVAVMDILGACRREELCQITLRPAHVNHQRLFVKYTSNKCTIQPVRIGINIFGKMPTDIARFLKLPNSELYT</sequence>
<dbReference type="Proteomes" id="UP001162164">
    <property type="component" value="Unassembled WGS sequence"/>
</dbReference>
<evidence type="ECO:0000313" key="2">
    <source>
        <dbReference type="Proteomes" id="UP001162164"/>
    </source>
</evidence>
<accession>A0ABQ9JTB7</accession>
<comment type="caution">
    <text evidence="1">The sequence shown here is derived from an EMBL/GenBank/DDBJ whole genome shotgun (WGS) entry which is preliminary data.</text>
</comment>
<proteinExistence type="predicted"/>
<dbReference type="EMBL" id="JAPWTJ010000192">
    <property type="protein sequence ID" value="KAJ8981253.1"/>
    <property type="molecule type" value="Genomic_DNA"/>
</dbReference>
<protein>
    <submittedName>
        <fullName evidence="1">Uncharacterized protein</fullName>
    </submittedName>
</protein>
<name>A0ABQ9JTB7_9CUCU</name>
<keyword evidence="2" id="KW-1185">Reference proteome</keyword>
<organism evidence="1 2">
    <name type="scientific">Molorchus minor</name>
    <dbReference type="NCBI Taxonomy" id="1323400"/>
    <lineage>
        <taxon>Eukaryota</taxon>
        <taxon>Metazoa</taxon>
        <taxon>Ecdysozoa</taxon>
        <taxon>Arthropoda</taxon>
        <taxon>Hexapoda</taxon>
        <taxon>Insecta</taxon>
        <taxon>Pterygota</taxon>
        <taxon>Neoptera</taxon>
        <taxon>Endopterygota</taxon>
        <taxon>Coleoptera</taxon>
        <taxon>Polyphaga</taxon>
        <taxon>Cucujiformia</taxon>
        <taxon>Chrysomeloidea</taxon>
        <taxon>Cerambycidae</taxon>
        <taxon>Lamiinae</taxon>
        <taxon>Monochamini</taxon>
        <taxon>Molorchus</taxon>
    </lineage>
</organism>
<gene>
    <name evidence="1" type="ORF">NQ317_014563</name>
</gene>
<reference evidence="1" key="1">
    <citation type="journal article" date="2023" name="Insect Mol. Biol.">
        <title>Genome sequencing provides insights into the evolution of gene families encoding plant cell wall-degrading enzymes in longhorned beetles.</title>
        <authorList>
            <person name="Shin N.R."/>
            <person name="Okamura Y."/>
            <person name="Kirsch R."/>
            <person name="Pauchet Y."/>
        </authorList>
    </citation>
    <scope>NUCLEOTIDE SEQUENCE</scope>
    <source>
        <strain evidence="1">MMC_N1</strain>
    </source>
</reference>
<evidence type="ECO:0000313" key="1">
    <source>
        <dbReference type="EMBL" id="KAJ8981253.1"/>
    </source>
</evidence>